<evidence type="ECO:0000313" key="3">
    <source>
        <dbReference type="Proteomes" id="UP000007435"/>
    </source>
</evidence>
<organism evidence="2 3">
    <name type="scientific">Leadbetterella byssophila (strain DSM 17132 / JCM 16389 / KACC 11308 / NBRC 106382 / 4M15)</name>
    <dbReference type="NCBI Taxonomy" id="649349"/>
    <lineage>
        <taxon>Bacteria</taxon>
        <taxon>Pseudomonadati</taxon>
        <taxon>Bacteroidota</taxon>
        <taxon>Cytophagia</taxon>
        <taxon>Cytophagales</taxon>
        <taxon>Leadbetterellaceae</taxon>
        <taxon>Leadbetterella</taxon>
    </lineage>
</organism>
<protein>
    <recommendedName>
        <fullName evidence="4">DUF1684 domain-containing protein</fullName>
    </recommendedName>
</protein>
<dbReference type="Pfam" id="PF07920">
    <property type="entry name" value="DUF1684"/>
    <property type="match status" value="1"/>
</dbReference>
<dbReference type="EMBL" id="CP002305">
    <property type="protein sequence ID" value="ADQ18773.1"/>
    <property type="molecule type" value="Genomic_DNA"/>
</dbReference>
<dbReference type="Proteomes" id="UP000007435">
    <property type="component" value="Chromosome"/>
</dbReference>
<dbReference type="PANTHER" id="PTHR41913:SF1">
    <property type="entry name" value="DUF1684 DOMAIN-CONTAINING PROTEIN"/>
    <property type="match status" value="1"/>
</dbReference>
<dbReference type="RefSeq" id="WP_013409802.1">
    <property type="nucleotide sequence ID" value="NC_014655.1"/>
</dbReference>
<reference evidence="2 3" key="2">
    <citation type="journal article" date="2011" name="Stand. Genomic Sci.">
        <title>Complete genome sequence of Leadbetterella byssophila type strain (4M15).</title>
        <authorList>
            <person name="Abt B."/>
            <person name="Teshima H."/>
            <person name="Lucas S."/>
            <person name="Lapidus A."/>
            <person name="Del Rio T.G."/>
            <person name="Nolan M."/>
            <person name="Tice H."/>
            <person name="Cheng J.F."/>
            <person name="Pitluck S."/>
            <person name="Liolios K."/>
            <person name="Pagani I."/>
            <person name="Ivanova N."/>
            <person name="Mavromatis K."/>
            <person name="Pati A."/>
            <person name="Tapia R."/>
            <person name="Han C."/>
            <person name="Goodwin L."/>
            <person name="Chen A."/>
            <person name="Palaniappan K."/>
            <person name="Land M."/>
            <person name="Hauser L."/>
            <person name="Chang Y.J."/>
            <person name="Jeffries C.D."/>
            <person name="Rohde M."/>
            <person name="Goker M."/>
            <person name="Tindall B.J."/>
            <person name="Detter J.C."/>
            <person name="Woyke T."/>
            <person name="Bristow J."/>
            <person name="Eisen J.A."/>
            <person name="Markowitz V."/>
            <person name="Hugenholtz P."/>
            <person name="Klenk H.P."/>
            <person name="Kyrpides N.C."/>
        </authorList>
    </citation>
    <scope>NUCLEOTIDE SEQUENCE [LARGE SCALE GENOMIC DNA]</scope>
    <source>
        <strain evidence="3">DSM 17132 / JCM 16389 / KACC 11308 / NBRC 106382 / 4M15</strain>
    </source>
</reference>
<dbReference type="KEGG" id="lby:Lbys_3112"/>
<keyword evidence="3" id="KW-1185">Reference proteome</keyword>
<proteinExistence type="predicted"/>
<dbReference type="AlphaFoldDB" id="E4RUN7"/>
<evidence type="ECO:0000256" key="1">
    <source>
        <dbReference type="SAM" id="SignalP"/>
    </source>
</evidence>
<dbReference type="eggNOG" id="COG3358">
    <property type="taxonomic scope" value="Bacteria"/>
</dbReference>
<evidence type="ECO:0000313" key="2">
    <source>
        <dbReference type="EMBL" id="ADQ18773.1"/>
    </source>
</evidence>
<gene>
    <name evidence="2" type="ordered locus">Lbys_3112</name>
</gene>
<dbReference type="HOGENOM" id="CLU_090976_1_0_10"/>
<sequence length="188" mass="21806">MRSILLLLILPFYVCAQDINTYRTAYQERTKKQFPNSEQAFFPISEEFKVQAKYRLLKKGKIISVPTTGTKIKDYKEYAKIKFEIKGKKYELTVYQPQPVLPLYKDLLFLPLKDATAPDETYGGGRYLDLKLGDFQNGQVEIDFNKLYNPYCAFSDGWNCPIPPKNNVLSLRITAGELKPLKTEYDQH</sequence>
<feature type="chain" id="PRO_5003188448" description="DUF1684 domain-containing protein" evidence="1">
    <location>
        <begin position="17"/>
        <end position="188"/>
    </location>
</feature>
<reference key="1">
    <citation type="submission" date="2010-11" db="EMBL/GenBank/DDBJ databases">
        <title>The complete genome of Leadbetterella byssophila DSM 17132.</title>
        <authorList>
            <consortium name="US DOE Joint Genome Institute (JGI-PGF)"/>
            <person name="Lucas S."/>
            <person name="Copeland A."/>
            <person name="Lapidus A."/>
            <person name="Glavina del Rio T."/>
            <person name="Dalin E."/>
            <person name="Tice H."/>
            <person name="Bruce D."/>
            <person name="Goodwin L."/>
            <person name="Pitluck S."/>
            <person name="Kyrpides N."/>
            <person name="Mavromatis K."/>
            <person name="Ivanova N."/>
            <person name="Teshima H."/>
            <person name="Brettin T."/>
            <person name="Detter J.C."/>
            <person name="Han C."/>
            <person name="Tapia R."/>
            <person name="Land M."/>
            <person name="Hauser L."/>
            <person name="Markowitz V."/>
            <person name="Cheng J.-F."/>
            <person name="Hugenholtz P."/>
            <person name="Woyke T."/>
            <person name="Wu D."/>
            <person name="Tindall B."/>
            <person name="Pomrenke H.G."/>
            <person name="Brambilla E."/>
            <person name="Klenk H.-P."/>
            <person name="Eisen J.A."/>
        </authorList>
    </citation>
    <scope>NUCLEOTIDE SEQUENCE [LARGE SCALE GENOMIC DNA]</scope>
    <source>
        <strain>DSM 17132</strain>
    </source>
</reference>
<evidence type="ECO:0008006" key="4">
    <source>
        <dbReference type="Google" id="ProtNLM"/>
    </source>
</evidence>
<accession>E4RUN7</accession>
<keyword evidence="1" id="KW-0732">Signal</keyword>
<dbReference type="STRING" id="649349.Lbys_3112"/>
<dbReference type="PANTHER" id="PTHR41913">
    <property type="entry name" value="DUF1684 DOMAIN-CONTAINING PROTEIN"/>
    <property type="match status" value="1"/>
</dbReference>
<name>E4RUN7_LEAB4</name>
<feature type="signal peptide" evidence="1">
    <location>
        <begin position="1"/>
        <end position="16"/>
    </location>
</feature>
<dbReference type="OrthoDB" id="5493262at2"/>
<dbReference type="InterPro" id="IPR012467">
    <property type="entry name" value="DUF1684"/>
</dbReference>